<gene>
    <name evidence="8" type="primary">BAT1</name>
    <name evidence="8" type="ORF">QJS10_CPA02g00554</name>
</gene>
<evidence type="ECO:0000256" key="5">
    <source>
        <dbReference type="ARBA" id="ARBA00023136"/>
    </source>
</evidence>
<dbReference type="PANTHER" id="PTHR45649">
    <property type="entry name" value="AMINO-ACID PERMEASE BAT1"/>
    <property type="match status" value="1"/>
</dbReference>
<proteinExistence type="predicted"/>
<protein>
    <submittedName>
        <fullName evidence="8">Amino-acid permease BAT1</fullName>
    </submittedName>
</protein>
<keyword evidence="4 7" id="KW-1133">Transmembrane helix</keyword>
<dbReference type="PROSITE" id="PS00218">
    <property type="entry name" value="AMINO_ACID_PERMEASE_1"/>
    <property type="match status" value="1"/>
</dbReference>
<feature type="transmembrane region" description="Helical" evidence="7">
    <location>
        <begin position="70"/>
        <end position="91"/>
    </location>
</feature>
<dbReference type="GO" id="GO:0006865">
    <property type="term" value="P:amino acid transport"/>
    <property type="evidence" value="ECO:0007669"/>
    <property type="project" value="InterPro"/>
</dbReference>
<evidence type="ECO:0000256" key="6">
    <source>
        <dbReference type="SAM" id="MobiDB-lite"/>
    </source>
</evidence>
<evidence type="ECO:0000256" key="7">
    <source>
        <dbReference type="SAM" id="Phobius"/>
    </source>
</evidence>
<dbReference type="AlphaFoldDB" id="A0AAV9FB51"/>
<keyword evidence="9" id="KW-1185">Reference proteome</keyword>
<dbReference type="GO" id="GO:0016020">
    <property type="term" value="C:membrane"/>
    <property type="evidence" value="ECO:0007669"/>
    <property type="project" value="UniProtKB-SubCell"/>
</dbReference>
<evidence type="ECO:0000313" key="8">
    <source>
        <dbReference type="EMBL" id="KAK1323181.1"/>
    </source>
</evidence>
<evidence type="ECO:0000256" key="2">
    <source>
        <dbReference type="ARBA" id="ARBA00022448"/>
    </source>
</evidence>
<accession>A0AAV9FB51</accession>
<dbReference type="EMBL" id="JAUJYO010000002">
    <property type="protein sequence ID" value="KAK1323181.1"/>
    <property type="molecule type" value="Genomic_DNA"/>
</dbReference>
<comment type="caution">
    <text evidence="8">The sequence shown here is derived from an EMBL/GenBank/DDBJ whole genome shotgun (WGS) entry which is preliminary data.</text>
</comment>
<dbReference type="Gene3D" id="1.20.1740.10">
    <property type="entry name" value="Amino acid/polyamine transporter I"/>
    <property type="match status" value="1"/>
</dbReference>
<dbReference type="GO" id="GO:0022857">
    <property type="term" value="F:transmembrane transporter activity"/>
    <property type="evidence" value="ECO:0007669"/>
    <property type="project" value="UniProtKB-ARBA"/>
</dbReference>
<feature type="transmembrane region" description="Helical" evidence="7">
    <location>
        <begin position="131"/>
        <end position="149"/>
    </location>
</feature>
<dbReference type="PANTHER" id="PTHR45649:SF26">
    <property type="entry name" value="OS04G0435100 PROTEIN"/>
    <property type="match status" value="1"/>
</dbReference>
<dbReference type="Proteomes" id="UP001180020">
    <property type="component" value="Unassembled WGS sequence"/>
</dbReference>
<keyword evidence="5 7" id="KW-0472">Membrane</keyword>
<sequence>MGTENEPITVSLEMDSGERRLNELGYKQELRREMTLFKTLAISFSTMTLFTGITPLYGSSLLYAGPASLVWGWVVVSFFTWFVGIAMAEICSSFPDFAYLYDVNNETAGAFVPAQILYDAFHGRYHNSTGAIVLLIIIWGSFFFGGLSITTSAARVCSVKGGRRRGEGGVRDDDGEMRGGSGGGGATMTTIEKRRV</sequence>
<feature type="transmembrane region" description="Helical" evidence="7">
    <location>
        <begin position="36"/>
        <end position="58"/>
    </location>
</feature>
<dbReference type="InterPro" id="IPR004840">
    <property type="entry name" value="Amino_acid_permease_CS"/>
</dbReference>
<evidence type="ECO:0000256" key="1">
    <source>
        <dbReference type="ARBA" id="ARBA00004141"/>
    </source>
</evidence>
<reference evidence="8" key="1">
    <citation type="journal article" date="2023" name="Nat. Commun.">
        <title>Diploid and tetraploid genomes of Acorus and the evolution of monocots.</title>
        <authorList>
            <person name="Ma L."/>
            <person name="Liu K.W."/>
            <person name="Li Z."/>
            <person name="Hsiao Y.Y."/>
            <person name="Qi Y."/>
            <person name="Fu T."/>
            <person name="Tang G.D."/>
            <person name="Zhang D."/>
            <person name="Sun W.H."/>
            <person name="Liu D.K."/>
            <person name="Li Y."/>
            <person name="Chen G.Z."/>
            <person name="Liu X.D."/>
            <person name="Liao X.Y."/>
            <person name="Jiang Y.T."/>
            <person name="Yu X."/>
            <person name="Hao Y."/>
            <person name="Huang J."/>
            <person name="Zhao X.W."/>
            <person name="Ke S."/>
            <person name="Chen Y.Y."/>
            <person name="Wu W.L."/>
            <person name="Hsu J.L."/>
            <person name="Lin Y.F."/>
            <person name="Huang M.D."/>
            <person name="Li C.Y."/>
            <person name="Huang L."/>
            <person name="Wang Z.W."/>
            <person name="Zhao X."/>
            <person name="Zhong W.Y."/>
            <person name="Peng D.H."/>
            <person name="Ahmad S."/>
            <person name="Lan S."/>
            <person name="Zhang J.S."/>
            <person name="Tsai W.C."/>
            <person name="Van de Peer Y."/>
            <person name="Liu Z.J."/>
        </authorList>
    </citation>
    <scope>NUCLEOTIDE SEQUENCE</scope>
    <source>
        <strain evidence="8">CP</strain>
    </source>
</reference>
<name>A0AAV9FB51_ACOCL</name>
<keyword evidence="2" id="KW-0813">Transport</keyword>
<feature type="region of interest" description="Disordered" evidence="6">
    <location>
        <begin position="162"/>
        <end position="196"/>
    </location>
</feature>
<evidence type="ECO:0000313" key="9">
    <source>
        <dbReference type="Proteomes" id="UP001180020"/>
    </source>
</evidence>
<evidence type="ECO:0000256" key="3">
    <source>
        <dbReference type="ARBA" id="ARBA00022692"/>
    </source>
</evidence>
<comment type="subcellular location">
    <subcellularLocation>
        <location evidence="1">Membrane</location>
        <topology evidence="1">Multi-pass membrane protein</topology>
    </subcellularLocation>
</comment>
<reference evidence="8" key="2">
    <citation type="submission" date="2023-06" db="EMBL/GenBank/DDBJ databases">
        <authorList>
            <person name="Ma L."/>
            <person name="Liu K.-W."/>
            <person name="Li Z."/>
            <person name="Hsiao Y.-Y."/>
            <person name="Qi Y."/>
            <person name="Fu T."/>
            <person name="Tang G."/>
            <person name="Zhang D."/>
            <person name="Sun W.-H."/>
            <person name="Liu D.-K."/>
            <person name="Li Y."/>
            <person name="Chen G.-Z."/>
            <person name="Liu X.-D."/>
            <person name="Liao X.-Y."/>
            <person name="Jiang Y.-T."/>
            <person name="Yu X."/>
            <person name="Hao Y."/>
            <person name="Huang J."/>
            <person name="Zhao X.-W."/>
            <person name="Ke S."/>
            <person name="Chen Y.-Y."/>
            <person name="Wu W.-L."/>
            <person name="Hsu J.-L."/>
            <person name="Lin Y.-F."/>
            <person name="Huang M.-D."/>
            <person name="Li C.-Y."/>
            <person name="Huang L."/>
            <person name="Wang Z.-W."/>
            <person name="Zhao X."/>
            <person name="Zhong W.-Y."/>
            <person name="Peng D.-H."/>
            <person name="Ahmad S."/>
            <person name="Lan S."/>
            <person name="Zhang J.-S."/>
            <person name="Tsai W.-C."/>
            <person name="Van De Peer Y."/>
            <person name="Liu Z.-J."/>
        </authorList>
    </citation>
    <scope>NUCLEOTIDE SEQUENCE</scope>
    <source>
        <strain evidence="8">CP</strain>
        <tissue evidence="8">Leaves</tissue>
    </source>
</reference>
<organism evidence="8 9">
    <name type="scientific">Acorus calamus</name>
    <name type="common">Sweet flag</name>
    <dbReference type="NCBI Taxonomy" id="4465"/>
    <lineage>
        <taxon>Eukaryota</taxon>
        <taxon>Viridiplantae</taxon>
        <taxon>Streptophyta</taxon>
        <taxon>Embryophyta</taxon>
        <taxon>Tracheophyta</taxon>
        <taxon>Spermatophyta</taxon>
        <taxon>Magnoliopsida</taxon>
        <taxon>Liliopsida</taxon>
        <taxon>Acoraceae</taxon>
        <taxon>Acorus</taxon>
    </lineage>
</organism>
<evidence type="ECO:0000256" key="4">
    <source>
        <dbReference type="ARBA" id="ARBA00022989"/>
    </source>
</evidence>
<keyword evidence="3 7" id="KW-0812">Transmembrane</keyword>